<dbReference type="RefSeq" id="WP_264773010.1">
    <property type="nucleotide sequence ID" value="NZ_JAPDOG010000021.1"/>
</dbReference>
<organism evidence="1 2">
    <name type="scientific">Defluviimonas salinarum</name>
    <dbReference type="NCBI Taxonomy" id="2992147"/>
    <lineage>
        <taxon>Bacteria</taxon>
        <taxon>Pseudomonadati</taxon>
        <taxon>Pseudomonadota</taxon>
        <taxon>Alphaproteobacteria</taxon>
        <taxon>Rhodobacterales</taxon>
        <taxon>Paracoccaceae</taxon>
        <taxon>Albidovulum</taxon>
    </lineage>
</organism>
<proteinExistence type="predicted"/>
<dbReference type="EMBL" id="JAPDOG010000021">
    <property type="protein sequence ID" value="MCW3783565.1"/>
    <property type="molecule type" value="Genomic_DNA"/>
</dbReference>
<gene>
    <name evidence="1" type="ORF">OM960_18660</name>
</gene>
<accession>A0ABT3J811</accession>
<sequence length="150" mass="16463">MKAENPNRAYLLAFHEAVYRLAGERPHAGREEPAWPVDLFEIEREASRLTRVAESEFRPMAVGGVMLASAAQRDAADAFVAMIRSEGAQGIGILERLLADRGVAARHAYRTADRLIQKMRKSQMVEWKMGFGWDLGPASVAPQPDTGGAA</sequence>
<keyword evidence="2" id="KW-1185">Reference proteome</keyword>
<name>A0ABT3J811_9RHOB</name>
<reference evidence="1 2" key="1">
    <citation type="submission" date="2022-10" db="EMBL/GenBank/DDBJ databases">
        <title>Defluviimonas sp. CAU 1641 isolated from mud.</title>
        <authorList>
            <person name="Kim W."/>
        </authorList>
    </citation>
    <scope>NUCLEOTIDE SEQUENCE [LARGE SCALE GENOMIC DNA]</scope>
    <source>
        <strain evidence="1 2">CAU 1641</strain>
    </source>
</reference>
<dbReference type="Proteomes" id="UP001207582">
    <property type="component" value="Unassembled WGS sequence"/>
</dbReference>
<protein>
    <submittedName>
        <fullName evidence="1">Uncharacterized protein</fullName>
    </submittedName>
</protein>
<evidence type="ECO:0000313" key="1">
    <source>
        <dbReference type="EMBL" id="MCW3783565.1"/>
    </source>
</evidence>
<evidence type="ECO:0000313" key="2">
    <source>
        <dbReference type="Proteomes" id="UP001207582"/>
    </source>
</evidence>
<comment type="caution">
    <text evidence="1">The sequence shown here is derived from an EMBL/GenBank/DDBJ whole genome shotgun (WGS) entry which is preliminary data.</text>
</comment>